<comment type="caution">
    <text evidence="1">The sequence shown here is derived from an EMBL/GenBank/DDBJ whole genome shotgun (WGS) entry which is preliminary data.</text>
</comment>
<gene>
    <name evidence="1" type="ORF">EZS28_008344</name>
</gene>
<evidence type="ECO:0000313" key="2">
    <source>
        <dbReference type="Proteomes" id="UP000324800"/>
    </source>
</evidence>
<sequence length="62" mass="7501">VKVWKKENSQKLVKILQHLRKITKKLELNLAVVRKKRKRKLDLRRNVFNSGVHTEETQFSFD</sequence>
<dbReference type="Proteomes" id="UP000324800">
    <property type="component" value="Unassembled WGS sequence"/>
</dbReference>
<proteinExistence type="predicted"/>
<dbReference type="EMBL" id="SNRW01001509">
    <property type="protein sequence ID" value="KAA6396128.1"/>
    <property type="molecule type" value="Genomic_DNA"/>
</dbReference>
<evidence type="ECO:0000313" key="1">
    <source>
        <dbReference type="EMBL" id="KAA6396128.1"/>
    </source>
</evidence>
<organism evidence="1 2">
    <name type="scientific">Streblomastix strix</name>
    <dbReference type="NCBI Taxonomy" id="222440"/>
    <lineage>
        <taxon>Eukaryota</taxon>
        <taxon>Metamonada</taxon>
        <taxon>Preaxostyla</taxon>
        <taxon>Oxymonadida</taxon>
        <taxon>Streblomastigidae</taxon>
        <taxon>Streblomastix</taxon>
    </lineage>
</organism>
<protein>
    <submittedName>
        <fullName evidence="1">Uncharacterized protein</fullName>
    </submittedName>
</protein>
<reference evidence="1 2" key="1">
    <citation type="submission" date="2019-03" db="EMBL/GenBank/DDBJ databases">
        <title>Single cell metagenomics reveals metabolic interactions within the superorganism composed of flagellate Streblomastix strix and complex community of Bacteroidetes bacteria on its surface.</title>
        <authorList>
            <person name="Treitli S.C."/>
            <person name="Kolisko M."/>
            <person name="Husnik F."/>
            <person name="Keeling P."/>
            <person name="Hampl V."/>
        </authorList>
    </citation>
    <scope>NUCLEOTIDE SEQUENCE [LARGE SCALE GENOMIC DNA]</scope>
    <source>
        <strain evidence="1">ST1C</strain>
    </source>
</reference>
<feature type="non-terminal residue" evidence="1">
    <location>
        <position position="1"/>
    </location>
</feature>
<accession>A0A5J4WMV4</accession>
<dbReference type="AlphaFoldDB" id="A0A5J4WMV4"/>
<name>A0A5J4WMV4_9EUKA</name>